<accession>A0A1F8CNH5</accession>
<keyword evidence="1" id="KW-1133">Transmembrane helix</keyword>
<reference evidence="2 3" key="1">
    <citation type="journal article" date="2016" name="Nat. Commun.">
        <title>Thousands of microbial genomes shed light on interconnected biogeochemical processes in an aquifer system.</title>
        <authorList>
            <person name="Anantharaman K."/>
            <person name="Brown C.T."/>
            <person name="Hug L.A."/>
            <person name="Sharon I."/>
            <person name="Castelle C.J."/>
            <person name="Probst A.J."/>
            <person name="Thomas B.C."/>
            <person name="Singh A."/>
            <person name="Wilkins M.J."/>
            <person name="Karaoz U."/>
            <person name="Brodie E.L."/>
            <person name="Williams K.H."/>
            <person name="Hubbard S.S."/>
            <person name="Banfield J.F."/>
        </authorList>
    </citation>
    <scope>NUCLEOTIDE SEQUENCE [LARGE SCALE GENOMIC DNA]</scope>
</reference>
<evidence type="ECO:0000313" key="2">
    <source>
        <dbReference type="EMBL" id="OGM77821.1"/>
    </source>
</evidence>
<dbReference type="EMBL" id="MGHU01000011">
    <property type="protein sequence ID" value="OGM77821.1"/>
    <property type="molecule type" value="Genomic_DNA"/>
</dbReference>
<dbReference type="Proteomes" id="UP000179241">
    <property type="component" value="Unassembled WGS sequence"/>
</dbReference>
<comment type="caution">
    <text evidence="2">The sequence shown here is derived from an EMBL/GenBank/DDBJ whole genome shotgun (WGS) entry which is preliminary data.</text>
</comment>
<organism evidence="2 3">
    <name type="scientific">Candidatus Woesebacteria bacterium RIFOXYA1_FULL_43_9</name>
    <dbReference type="NCBI Taxonomy" id="1802534"/>
    <lineage>
        <taxon>Bacteria</taxon>
        <taxon>Candidatus Woeseibacteriota</taxon>
    </lineage>
</organism>
<evidence type="ECO:0000256" key="1">
    <source>
        <dbReference type="SAM" id="Phobius"/>
    </source>
</evidence>
<evidence type="ECO:0000313" key="3">
    <source>
        <dbReference type="Proteomes" id="UP000179241"/>
    </source>
</evidence>
<keyword evidence="1" id="KW-0472">Membrane</keyword>
<feature type="transmembrane region" description="Helical" evidence="1">
    <location>
        <begin position="41"/>
        <end position="69"/>
    </location>
</feature>
<feature type="transmembrane region" description="Helical" evidence="1">
    <location>
        <begin position="81"/>
        <end position="102"/>
    </location>
</feature>
<sequence length="103" mass="11339">MVSSPLNKKALLQALGVVGYCGLVGLVFWKGESIFGQTTRYFGPVAFLVLFIVSALTCVAIVFYQPYLLFVAKKQKEAVDLVLLTTGWLFAFLVVLLLAVMIF</sequence>
<gene>
    <name evidence="2" type="ORF">A2188_02275</name>
</gene>
<keyword evidence="1" id="KW-0812">Transmembrane</keyword>
<protein>
    <submittedName>
        <fullName evidence="2">Uncharacterized protein</fullName>
    </submittedName>
</protein>
<name>A0A1F8CNH5_9BACT</name>
<proteinExistence type="predicted"/>
<dbReference type="AlphaFoldDB" id="A0A1F8CNH5"/>
<feature type="transmembrane region" description="Helical" evidence="1">
    <location>
        <begin position="12"/>
        <end position="29"/>
    </location>
</feature>